<dbReference type="SUPFAM" id="SSF56529">
    <property type="entry name" value="FAH"/>
    <property type="match status" value="1"/>
</dbReference>
<evidence type="ECO:0000313" key="1">
    <source>
        <dbReference type="EMBL" id="MBB3898704.1"/>
    </source>
</evidence>
<evidence type="ECO:0008006" key="3">
    <source>
        <dbReference type="Google" id="ProtNLM"/>
    </source>
</evidence>
<dbReference type="AlphaFoldDB" id="A0A840AER4"/>
<keyword evidence="2" id="KW-1185">Reference proteome</keyword>
<proteinExistence type="predicted"/>
<gene>
    <name evidence="1" type="ORF">GGQ83_002147</name>
</gene>
<dbReference type="InterPro" id="IPR036663">
    <property type="entry name" value="Fumarylacetoacetase_C_sf"/>
</dbReference>
<evidence type="ECO:0000313" key="2">
    <source>
        <dbReference type="Proteomes" id="UP000553193"/>
    </source>
</evidence>
<dbReference type="Proteomes" id="UP000553193">
    <property type="component" value="Unassembled WGS sequence"/>
</dbReference>
<dbReference type="Gene3D" id="3.90.850.10">
    <property type="entry name" value="Fumarylacetoacetase-like, C-terminal domain"/>
    <property type="match status" value="1"/>
</dbReference>
<accession>A0A840AER4</accession>
<sequence length="235" mass="24665">MDRMTDITTQAANWLHEAWETGNPLAPFPEEMAPPDLAAGEAIAAALVETLEIPVTGMRLAPAPGDTWVSAPLLEPRLMRAGTPVALAALRHIRITAGILGVLAEDLTDAPPVFSALHPVVDVAAERYQQGAPDAAQRVADLGGLGHVLVGKRFVGPLPEVVSVRIGPTGTRPRPFEVKLAPLMDQLVEDARRWGPLPAGAVLVVAGLALGRVPNPGEKWSAAVAPVGRITVQFA</sequence>
<dbReference type="GO" id="GO:0003824">
    <property type="term" value="F:catalytic activity"/>
    <property type="evidence" value="ECO:0007669"/>
    <property type="project" value="InterPro"/>
</dbReference>
<organism evidence="1 2">
    <name type="scientific">Roseococcus suduntuyensis</name>
    <dbReference type="NCBI Taxonomy" id="455361"/>
    <lineage>
        <taxon>Bacteria</taxon>
        <taxon>Pseudomonadati</taxon>
        <taxon>Pseudomonadota</taxon>
        <taxon>Alphaproteobacteria</taxon>
        <taxon>Acetobacterales</taxon>
        <taxon>Roseomonadaceae</taxon>
        <taxon>Roseococcus</taxon>
    </lineage>
</organism>
<dbReference type="EMBL" id="JACIDJ010000003">
    <property type="protein sequence ID" value="MBB3898704.1"/>
    <property type="molecule type" value="Genomic_DNA"/>
</dbReference>
<reference evidence="1 2" key="1">
    <citation type="submission" date="2020-08" db="EMBL/GenBank/DDBJ databases">
        <title>Genomic Encyclopedia of Type Strains, Phase IV (KMG-IV): sequencing the most valuable type-strain genomes for metagenomic binning, comparative biology and taxonomic classification.</title>
        <authorList>
            <person name="Goeker M."/>
        </authorList>
    </citation>
    <scope>NUCLEOTIDE SEQUENCE [LARGE SCALE GENOMIC DNA]</scope>
    <source>
        <strain evidence="1 2">DSM 19979</strain>
    </source>
</reference>
<protein>
    <recommendedName>
        <fullName evidence="3">2-keto-4-pentenoate hydratase</fullName>
    </recommendedName>
</protein>
<name>A0A840AER4_9PROT</name>
<comment type="caution">
    <text evidence="1">The sequence shown here is derived from an EMBL/GenBank/DDBJ whole genome shotgun (WGS) entry which is preliminary data.</text>
</comment>